<reference evidence="2 3" key="1">
    <citation type="submission" date="2017-05" db="EMBL/GenBank/DDBJ databases">
        <title>Complete and WGS of Bordetella genogroups.</title>
        <authorList>
            <person name="Spilker T."/>
            <person name="LiPuma J."/>
        </authorList>
    </citation>
    <scope>NUCLEOTIDE SEQUENCE [LARGE SCALE GENOMIC DNA]</scope>
    <source>
        <strain evidence="2 3">AU10456</strain>
    </source>
</reference>
<dbReference type="CDD" id="cd01948">
    <property type="entry name" value="EAL"/>
    <property type="match status" value="1"/>
</dbReference>
<dbReference type="SUPFAM" id="SSF55073">
    <property type="entry name" value="Nucleotide cyclase"/>
    <property type="match status" value="1"/>
</dbReference>
<feature type="domain" description="EAL" evidence="1">
    <location>
        <begin position="336"/>
        <end position="590"/>
    </location>
</feature>
<dbReference type="GO" id="GO:0071111">
    <property type="term" value="F:cyclic-guanylate-specific phosphodiesterase activity"/>
    <property type="evidence" value="ECO:0007669"/>
    <property type="project" value="InterPro"/>
</dbReference>
<keyword evidence="3" id="KW-1185">Reference proteome</keyword>
<evidence type="ECO:0000313" key="2">
    <source>
        <dbReference type="EMBL" id="OZI52072.1"/>
    </source>
</evidence>
<dbReference type="Gene3D" id="3.30.70.270">
    <property type="match status" value="1"/>
</dbReference>
<dbReference type="PROSITE" id="PS50883">
    <property type="entry name" value="EAL"/>
    <property type="match status" value="1"/>
</dbReference>
<dbReference type="SUPFAM" id="SSF55781">
    <property type="entry name" value="GAF domain-like"/>
    <property type="match status" value="1"/>
</dbReference>
<dbReference type="InterPro" id="IPR029787">
    <property type="entry name" value="Nucleotide_cyclase"/>
</dbReference>
<dbReference type="Gene3D" id="3.30.450.40">
    <property type="match status" value="1"/>
</dbReference>
<name>A0A261TSE8_9BORD</name>
<protein>
    <recommendedName>
        <fullName evidence="1">EAL domain-containing protein</fullName>
    </recommendedName>
</protein>
<dbReference type="InterPro" id="IPR000160">
    <property type="entry name" value="GGDEF_dom"/>
</dbReference>
<dbReference type="PANTHER" id="PTHR33121">
    <property type="entry name" value="CYCLIC DI-GMP PHOSPHODIESTERASE PDEF"/>
    <property type="match status" value="1"/>
</dbReference>
<accession>A0A261TSE8</accession>
<proteinExistence type="predicted"/>
<dbReference type="InterPro" id="IPR001633">
    <property type="entry name" value="EAL_dom"/>
</dbReference>
<dbReference type="PANTHER" id="PTHR33121:SF19">
    <property type="entry name" value="CYCLIC DI-GMP PHOSPHODIESTERASE PA2567"/>
    <property type="match status" value="1"/>
</dbReference>
<dbReference type="Gene3D" id="3.20.20.450">
    <property type="entry name" value="EAL domain"/>
    <property type="match status" value="1"/>
</dbReference>
<dbReference type="AlphaFoldDB" id="A0A261TSE8"/>
<dbReference type="InterPro" id="IPR029016">
    <property type="entry name" value="GAF-like_dom_sf"/>
</dbReference>
<dbReference type="SUPFAM" id="SSF141868">
    <property type="entry name" value="EAL domain-like"/>
    <property type="match status" value="1"/>
</dbReference>
<dbReference type="RefSeq" id="WP_094800030.1">
    <property type="nucleotide sequence ID" value="NZ_NEVP01000006.1"/>
</dbReference>
<dbReference type="InterPro" id="IPR003018">
    <property type="entry name" value="GAF"/>
</dbReference>
<dbReference type="Pfam" id="PF00563">
    <property type="entry name" value="EAL"/>
    <property type="match status" value="1"/>
</dbReference>
<gene>
    <name evidence="2" type="ORF">CAL25_11275</name>
</gene>
<dbReference type="Pfam" id="PF01590">
    <property type="entry name" value="GAF"/>
    <property type="match status" value="1"/>
</dbReference>
<dbReference type="InterPro" id="IPR035919">
    <property type="entry name" value="EAL_sf"/>
</dbReference>
<organism evidence="2 3">
    <name type="scientific">Bordetella genomosp. 5</name>
    <dbReference type="NCBI Taxonomy" id="1395608"/>
    <lineage>
        <taxon>Bacteria</taxon>
        <taxon>Pseudomonadati</taxon>
        <taxon>Pseudomonadota</taxon>
        <taxon>Betaproteobacteria</taxon>
        <taxon>Burkholderiales</taxon>
        <taxon>Alcaligenaceae</taxon>
        <taxon>Bordetella</taxon>
    </lineage>
</organism>
<dbReference type="SMART" id="SM00065">
    <property type="entry name" value="GAF"/>
    <property type="match status" value="1"/>
</dbReference>
<dbReference type="InterPro" id="IPR050706">
    <property type="entry name" value="Cyclic-di-GMP_PDE-like"/>
</dbReference>
<evidence type="ECO:0000313" key="3">
    <source>
        <dbReference type="Proteomes" id="UP000216913"/>
    </source>
</evidence>
<dbReference type="Proteomes" id="UP000216913">
    <property type="component" value="Unassembled WGS sequence"/>
</dbReference>
<sequence length="591" mass="65110">MSITPALPHPANEAERQACLDLFDLDGEHDEVLSEIVALAARLFDAPVALLSIIDRHRQWFKARIGTSVEHTPRGDALCEHTIAGDGVLEVCDARRDPRYGRSVAVTGELQAGYYAGTPLVTRDGFALGTLCVIDRDARQPMSARERETLAHFGRLALARLMTIRHTRYIDEPTGLFNRLRLEQDVALLLGEGRPLEVVTADLLPIELANAFIRTLGYPFFNQLMADVRDRMRGAVPAECVLYKISPTRFAFLVVEGGGVDVERVAADLQRAFHLPVVCQSIPVRTGLGLGVLPLKPGIDYGDWIRLAVSAAEDARQHNLGLAYFRPEVDQAQQRAQALLAALSAEVSDCANFSLAFQPKLVLDTGRCDSVEALLRWNHPELGCVSPSEFLPLAENTALMNDITRWVLRAAVDQLSRWREAGVPLSLAVNISARDLEDTTLVADIMALLREAGVDPARLELEFTESAWIQDEPAALRTVQHAQGAGLSVAIDDFGTGYSNWTYLLRFPATSVKMDRTLIEDIETSETHRTVVRTVVQMARRLGLRVVGEGVESAAQRDFLRDCGCNEAQGFLFAHPMNATQLEAWLETCSA</sequence>
<dbReference type="InterPro" id="IPR043128">
    <property type="entry name" value="Rev_trsase/Diguanyl_cyclase"/>
</dbReference>
<dbReference type="OrthoDB" id="9813903at2"/>
<evidence type="ECO:0000259" key="1">
    <source>
        <dbReference type="PROSITE" id="PS50883"/>
    </source>
</evidence>
<comment type="caution">
    <text evidence="2">The sequence shown here is derived from an EMBL/GenBank/DDBJ whole genome shotgun (WGS) entry which is preliminary data.</text>
</comment>
<dbReference type="SMART" id="SM00052">
    <property type="entry name" value="EAL"/>
    <property type="match status" value="1"/>
</dbReference>
<dbReference type="SMART" id="SM00267">
    <property type="entry name" value="GGDEF"/>
    <property type="match status" value="1"/>
</dbReference>
<dbReference type="EMBL" id="NEVP01000006">
    <property type="protein sequence ID" value="OZI52072.1"/>
    <property type="molecule type" value="Genomic_DNA"/>
</dbReference>